<protein>
    <submittedName>
        <fullName evidence="1">Uncharacterized protein</fullName>
    </submittedName>
</protein>
<organism evidence="1 2">
    <name type="scientific">Pseudoalteromonas citrea</name>
    <dbReference type="NCBI Taxonomy" id="43655"/>
    <lineage>
        <taxon>Bacteria</taxon>
        <taxon>Pseudomonadati</taxon>
        <taxon>Pseudomonadota</taxon>
        <taxon>Gammaproteobacteria</taxon>
        <taxon>Alteromonadales</taxon>
        <taxon>Pseudoalteromonadaceae</taxon>
        <taxon>Pseudoalteromonas</taxon>
    </lineage>
</organism>
<dbReference type="AlphaFoldDB" id="A0AAD4FTV2"/>
<evidence type="ECO:0000313" key="2">
    <source>
        <dbReference type="Proteomes" id="UP000016487"/>
    </source>
</evidence>
<reference evidence="1" key="1">
    <citation type="journal article" date="2012" name="J. Bacteriol.">
        <title>Genome sequences of type strains of seven species of the marine bacterium Pseudoalteromonas.</title>
        <authorList>
            <person name="Xie B.B."/>
            <person name="Shu Y.L."/>
            <person name="Qin Q.L."/>
            <person name="Rong J.C."/>
            <person name="Zhang X.Y."/>
            <person name="Chen X.L."/>
            <person name="Shi M."/>
            <person name="He H.L."/>
            <person name="Zhou B.C."/>
            <person name="Zhang Y.Z."/>
        </authorList>
    </citation>
    <scope>NUCLEOTIDE SEQUENCE</scope>
    <source>
        <strain evidence="1">DSM 8771</strain>
    </source>
</reference>
<dbReference type="EMBL" id="AHBZ03000012">
    <property type="protein sequence ID" value="KAF7775377.1"/>
    <property type="molecule type" value="Genomic_DNA"/>
</dbReference>
<sequence length="37" mass="4274">MALDIPRWGFYAVYTRLLQSRYTARYAAAYVFLGGVI</sequence>
<gene>
    <name evidence="1" type="ORF">PCIT_a1555</name>
</gene>
<proteinExistence type="predicted"/>
<reference evidence="1" key="2">
    <citation type="submission" date="2015-03" db="EMBL/GenBank/DDBJ databases">
        <title>Genome sequence of Pseudoalteromonas citrea.</title>
        <authorList>
            <person name="Xie B.-B."/>
            <person name="Rong J.-C."/>
            <person name="Qin Q.-L."/>
            <person name="Zhang Y.-Z."/>
        </authorList>
    </citation>
    <scope>NUCLEOTIDE SEQUENCE</scope>
    <source>
        <strain evidence="1">DSM 8771</strain>
    </source>
</reference>
<dbReference type="Proteomes" id="UP000016487">
    <property type="component" value="Unassembled WGS sequence"/>
</dbReference>
<evidence type="ECO:0000313" key="1">
    <source>
        <dbReference type="EMBL" id="KAF7775377.1"/>
    </source>
</evidence>
<accession>A0AAD4FTV2</accession>
<name>A0AAD4FTV2_9GAMM</name>
<comment type="caution">
    <text evidence="1">The sequence shown here is derived from an EMBL/GenBank/DDBJ whole genome shotgun (WGS) entry which is preliminary data.</text>
</comment>